<evidence type="ECO:0000256" key="1">
    <source>
        <dbReference type="SAM" id="MobiDB-lite"/>
    </source>
</evidence>
<feature type="compositionally biased region" description="Basic and acidic residues" evidence="1">
    <location>
        <begin position="26"/>
        <end position="37"/>
    </location>
</feature>
<dbReference type="GO" id="GO:0003961">
    <property type="term" value="F:O-acetylhomoserine aminocarboxypropyltransferase activity"/>
    <property type="evidence" value="ECO:0007669"/>
    <property type="project" value="UniProtKB-EC"/>
</dbReference>
<feature type="compositionally biased region" description="Low complexity" evidence="1">
    <location>
        <begin position="263"/>
        <end position="273"/>
    </location>
</feature>
<reference evidence="2" key="1">
    <citation type="submission" date="2020-02" db="EMBL/GenBank/DDBJ databases">
        <authorList>
            <person name="Meier V. D."/>
        </authorList>
    </citation>
    <scope>NUCLEOTIDE SEQUENCE</scope>
    <source>
        <strain evidence="2">AVDCRST_MAG57</strain>
    </source>
</reference>
<feature type="compositionally biased region" description="Basic residues" evidence="1">
    <location>
        <begin position="99"/>
        <end position="116"/>
    </location>
</feature>
<proteinExistence type="predicted"/>
<dbReference type="EC" id="2.5.1.48" evidence="2"/>
<keyword evidence="2" id="KW-0808">Transferase</keyword>
<feature type="non-terminal residue" evidence="2">
    <location>
        <position position="430"/>
    </location>
</feature>
<dbReference type="EMBL" id="CADCTI010000260">
    <property type="protein sequence ID" value="CAA9271479.1"/>
    <property type="molecule type" value="Genomic_DNA"/>
</dbReference>
<accession>A0A6J4JAJ4</accession>
<feature type="region of interest" description="Disordered" evidence="1">
    <location>
        <begin position="1"/>
        <end position="249"/>
    </location>
</feature>
<sequence>DRPRSLELRDPADPRRHEPRPHDRRPRAADLRHDRVPVPRQPARRRPVRAGRDGQHLHADHEPHAGRARATRGLPRGRRRGARGVQRPVGDDAGAAQRGRVRRPHRGLRLALRRHVQPAAPLAAQAGCHRVLRRGPGRPGGVAGAGAGEHQGVLRRDDRQPQGRPARHRGRRRGRAPQRRAAGRGQHHRDAVPHPAVRVRRRRRRPLGHQVPGRARHRDRRPHRRRRGVRLDRGQAPRLHHPGPDVQRGRLRLAGRAGVRAQGPGAAAARPGPGDLPVQRVPRRPGHRDAVAAHRAARAEHPSGGGVPRGPRRGGQGELPGPGLLAVARGAAEVRAEGRRRGAHLRAARRSRGRPEVRRGAGAAQPRGQHRRRPQPGDPPGVDDALAADPRRAADDRRHPGPGAAGRRPGGDRGHPRRPRGRFPSRQVGL</sequence>
<feature type="compositionally biased region" description="Basic residues" evidence="1">
    <location>
        <begin position="214"/>
        <end position="228"/>
    </location>
</feature>
<feature type="compositionally biased region" description="Basic residues" evidence="1">
    <location>
        <begin position="341"/>
        <end position="352"/>
    </location>
</feature>
<feature type="region of interest" description="Disordered" evidence="1">
    <location>
        <begin position="263"/>
        <end position="430"/>
    </location>
</feature>
<dbReference type="AlphaFoldDB" id="A0A6J4JAJ4"/>
<feature type="compositionally biased region" description="Gly residues" evidence="1">
    <location>
        <begin position="137"/>
        <end position="149"/>
    </location>
</feature>
<dbReference type="GO" id="GO:0003962">
    <property type="term" value="F:cystathionine gamma-synthase activity"/>
    <property type="evidence" value="ECO:0007669"/>
    <property type="project" value="UniProtKB-EC"/>
</dbReference>
<evidence type="ECO:0000313" key="2">
    <source>
        <dbReference type="EMBL" id="CAA9271479.1"/>
    </source>
</evidence>
<feature type="compositionally biased region" description="Basic residues" evidence="1">
    <location>
        <begin position="197"/>
        <end position="207"/>
    </location>
</feature>
<feature type="non-terminal residue" evidence="2">
    <location>
        <position position="1"/>
    </location>
</feature>
<organism evidence="2">
    <name type="scientific">uncultured Blastococcus sp</name>
    <dbReference type="NCBI Taxonomy" id="217144"/>
    <lineage>
        <taxon>Bacteria</taxon>
        <taxon>Bacillati</taxon>
        <taxon>Actinomycetota</taxon>
        <taxon>Actinomycetes</taxon>
        <taxon>Geodermatophilales</taxon>
        <taxon>Geodermatophilaceae</taxon>
        <taxon>Blastococcus</taxon>
        <taxon>environmental samples</taxon>
    </lineage>
</organism>
<feature type="compositionally biased region" description="Basic residues" evidence="1">
    <location>
        <begin position="66"/>
        <end position="82"/>
    </location>
</feature>
<name>A0A6J4JAJ4_9ACTN</name>
<feature type="compositionally biased region" description="Basic and acidic residues" evidence="1">
    <location>
        <begin position="389"/>
        <end position="399"/>
    </location>
</feature>
<feature type="compositionally biased region" description="Basic residues" evidence="1">
    <location>
        <begin position="165"/>
        <end position="187"/>
    </location>
</feature>
<gene>
    <name evidence="2" type="ORF">AVDCRST_MAG57-3218</name>
</gene>
<feature type="compositionally biased region" description="Basic and acidic residues" evidence="1">
    <location>
        <begin position="287"/>
        <end position="301"/>
    </location>
</feature>
<feature type="compositionally biased region" description="Gly residues" evidence="1">
    <location>
        <begin position="303"/>
        <end position="320"/>
    </location>
</feature>
<feature type="compositionally biased region" description="Basic and acidic residues" evidence="1">
    <location>
        <begin position="152"/>
        <end position="161"/>
    </location>
</feature>
<feature type="compositionally biased region" description="Basic and acidic residues" evidence="1">
    <location>
        <begin position="1"/>
        <end position="16"/>
    </location>
</feature>
<dbReference type="EC" id="2.5.1.49" evidence="2"/>
<feature type="compositionally biased region" description="Basic and acidic residues" evidence="1">
    <location>
        <begin position="50"/>
        <end position="65"/>
    </location>
</feature>
<protein>
    <submittedName>
        <fullName evidence="2">O-acetylhomoserine sulfhydrylase / O-succinylhomoserine sulfhydrylase</fullName>
        <ecNumber evidence="2">2.5.1.48</ecNumber>
        <ecNumber evidence="2">2.5.1.49</ecNumber>
    </submittedName>
</protein>
<feature type="compositionally biased region" description="Low complexity" evidence="1">
    <location>
        <begin position="321"/>
        <end position="331"/>
    </location>
</feature>